<dbReference type="Pfam" id="PF13844">
    <property type="entry name" value="Glyco_transf_41"/>
    <property type="match status" value="2"/>
</dbReference>
<dbReference type="Gene3D" id="3.40.50.2000">
    <property type="entry name" value="Glycogen Phosphorylase B"/>
    <property type="match status" value="1"/>
</dbReference>
<feature type="domain" description="O-GlcNAc transferase C-terminal" evidence="9">
    <location>
        <begin position="395"/>
        <end position="577"/>
    </location>
</feature>
<name>A0ABV7VFH2_9PROT</name>
<evidence type="ECO:0000256" key="7">
    <source>
        <dbReference type="ARBA" id="ARBA00022803"/>
    </source>
</evidence>
<dbReference type="PANTHER" id="PTHR44366">
    <property type="entry name" value="UDP-N-ACETYLGLUCOSAMINE--PEPTIDE N-ACETYLGLUCOSAMINYLTRANSFERASE 110 KDA SUBUNIT"/>
    <property type="match status" value="1"/>
</dbReference>
<dbReference type="EMBL" id="JBHRYJ010000002">
    <property type="protein sequence ID" value="MFC3676244.1"/>
    <property type="molecule type" value="Genomic_DNA"/>
</dbReference>
<evidence type="ECO:0000256" key="6">
    <source>
        <dbReference type="ARBA" id="ARBA00022737"/>
    </source>
</evidence>
<feature type="repeat" description="TPR" evidence="8">
    <location>
        <begin position="113"/>
        <end position="146"/>
    </location>
</feature>
<dbReference type="RefSeq" id="WP_379726492.1">
    <property type="nucleotide sequence ID" value="NZ_JBHRYJ010000002.1"/>
</dbReference>
<dbReference type="Pfam" id="PF14559">
    <property type="entry name" value="TPR_19"/>
    <property type="match status" value="1"/>
</dbReference>
<dbReference type="Gene3D" id="1.25.40.10">
    <property type="entry name" value="Tetratricopeptide repeat domain"/>
    <property type="match status" value="1"/>
</dbReference>
<keyword evidence="4" id="KW-0328">Glycosyltransferase</keyword>
<dbReference type="Proteomes" id="UP001595711">
    <property type="component" value="Unassembled WGS sequence"/>
</dbReference>
<dbReference type="InterPro" id="IPR011990">
    <property type="entry name" value="TPR-like_helical_dom_sf"/>
</dbReference>
<keyword evidence="11" id="KW-1185">Reference proteome</keyword>
<evidence type="ECO:0000256" key="8">
    <source>
        <dbReference type="PROSITE-ProRule" id="PRU00339"/>
    </source>
</evidence>
<dbReference type="EC" id="2.4.1.255" evidence="3"/>
<evidence type="ECO:0000259" key="9">
    <source>
        <dbReference type="Pfam" id="PF13844"/>
    </source>
</evidence>
<reference evidence="11" key="1">
    <citation type="journal article" date="2019" name="Int. J. Syst. Evol. Microbiol.">
        <title>The Global Catalogue of Microorganisms (GCM) 10K type strain sequencing project: providing services to taxonomists for standard genome sequencing and annotation.</title>
        <authorList>
            <consortium name="The Broad Institute Genomics Platform"/>
            <consortium name="The Broad Institute Genome Sequencing Center for Infectious Disease"/>
            <person name="Wu L."/>
            <person name="Ma J."/>
        </authorList>
    </citation>
    <scope>NUCLEOTIDE SEQUENCE [LARGE SCALE GENOMIC DNA]</scope>
    <source>
        <strain evidence="11">KCTC 42182</strain>
    </source>
</reference>
<feature type="domain" description="O-GlcNAc transferase C-terminal" evidence="9">
    <location>
        <begin position="160"/>
        <end position="388"/>
    </location>
</feature>
<dbReference type="InterPro" id="IPR029489">
    <property type="entry name" value="OGT/SEC/SPY_C"/>
</dbReference>
<evidence type="ECO:0000256" key="1">
    <source>
        <dbReference type="ARBA" id="ARBA00004922"/>
    </source>
</evidence>
<evidence type="ECO:0000256" key="4">
    <source>
        <dbReference type="ARBA" id="ARBA00022676"/>
    </source>
</evidence>
<evidence type="ECO:0000256" key="3">
    <source>
        <dbReference type="ARBA" id="ARBA00011970"/>
    </source>
</evidence>
<keyword evidence="6" id="KW-0677">Repeat</keyword>
<sequence length="601" mass="64216">MSTFSSPINARALLRQAEHLLRMQRFAEAEAVYTGLEQAFPGDAAIMNGKAVLLNRTGRTDAAINLWRNLQARHPDMSATFTINIGLAQRAAGQVVEAIASFEAALAAQPGLFDAHFNLGATFLAAGLHERAIAHLEGAAAARPDHARTAVLLAQAAQGVCDWARVEAATPLLATETARAEAGQPCAITPWLSLRLPLGRRQRLTIAATAARSYLAVARPDALPPPSLTGPADGRLTIGYISGDFRPHPLMHLAAGLFKRHDRNRFRIHAYPVNRPDAEAARILQDGCDRVTGLDGLDDRAAAAQIRADGVDILVDLSGPNRLMRPGILAWRPAPLQMLYLGFAGTMGGKLHDCLIGDAVVTPPEHDSDYAETVLRLPGSYQINDCDQAIGAPVTRRQAGLPENGVVYACFCSADKIERAVFATWMAVLRAVPDSMLWLLGGAPILQANLRAAAEAAGVAAHRLIFAGWLPKPEHLARLALADLHFDTGTYGAHTTGSDALWAGVPLITVCGDGFPARVGASLLQAAGLPGLVCADWDAYCRLAVDLGHDAARRDTLRHAVLTARQSALFDTQKTVRHLEQLYEEAWAARDVAPAAAVSRL</sequence>
<evidence type="ECO:0000313" key="10">
    <source>
        <dbReference type="EMBL" id="MFC3676244.1"/>
    </source>
</evidence>
<comment type="similarity">
    <text evidence="2">Belongs to the glycosyltransferase 41 family. O-GlcNAc transferase subfamily.</text>
</comment>
<dbReference type="PANTHER" id="PTHR44366:SF1">
    <property type="entry name" value="UDP-N-ACETYLGLUCOSAMINE--PEPTIDE N-ACETYLGLUCOSAMINYLTRANSFERASE 110 KDA SUBUNIT"/>
    <property type="match status" value="1"/>
</dbReference>
<protein>
    <recommendedName>
        <fullName evidence="3">protein O-GlcNAc transferase</fullName>
        <ecNumber evidence="3">2.4.1.255</ecNumber>
    </recommendedName>
</protein>
<keyword evidence="7 8" id="KW-0802">TPR repeat</keyword>
<evidence type="ECO:0000256" key="5">
    <source>
        <dbReference type="ARBA" id="ARBA00022679"/>
    </source>
</evidence>
<dbReference type="PROSITE" id="PS50005">
    <property type="entry name" value="TPR"/>
    <property type="match status" value="1"/>
</dbReference>
<dbReference type="SMART" id="SM00028">
    <property type="entry name" value="TPR"/>
    <property type="match status" value="4"/>
</dbReference>
<dbReference type="SUPFAM" id="SSF53756">
    <property type="entry name" value="UDP-Glycosyltransferase/glycogen phosphorylase"/>
    <property type="match status" value="1"/>
</dbReference>
<organism evidence="10 11">
    <name type="scientific">Ferrovibrio xuzhouensis</name>
    <dbReference type="NCBI Taxonomy" id="1576914"/>
    <lineage>
        <taxon>Bacteria</taxon>
        <taxon>Pseudomonadati</taxon>
        <taxon>Pseudomonadota</taxon>
        <taxon>Alphaproteobacteria</taxon>
        <taxon>Rhodospirillales</taxon>
        <taxon>Rhodospirillaceae</taxon>
        <taxon>Ferrovibrio</taxon>
    </lineage>
</organism>
<keyword evidence="5" id="KW-0808">Transferase</keyword>
<comment type="caution">
    <text evidence="10">The sequence shown here is derived from an EMBL/GenBank/DDBJ whole genome shotgun (WGS) entry which is preliminary data.</text>
</comment>
<proteinExistence type="inferred from homology"/>
<dbReference type="InterPro" id="IPR037919">
    <property type="entry name" value="OGT"/>
</dbReference>
<comment type="pathway">
    <text evidence="1">Protein modification; protein glycosylation.</text>
</comment>
<dbReference type="Gene3D" id="3.40.50.11380">
    <property type="match status" value="1"/>
</dbReference>
<evidence type="ECO:0000256" key="2">
    <source>
        <dbReference type="ARBA" id="ARBA00005386"/>
    </source>
</evidence>
<dbReference type="SUPFAM" id="SSF48452">
    <property type="entry name" value="TPR-like"/>
    <property type="match status" value="1"/>
</dbReference>
<accession>A0ABV7VFH2</accession>
<dbReference type="InterPro" id="IPR019734">
    <property type="entry name" value="TPR_rpt"/>
</dbReference>
<evidence type="ECO:0000313" key="11">
    <source>
        <dbReference type="Proteomes" id="UP001595711"/>
    </source>
</evidence>
<gene>
    <name evidence="10" type="ORF">ACFOOQ_11865</name>
</gene>
<dbReference type="Pfam" id="PF13432">
    <property type="entry name" value="TPR_16"/>
    <property type="match status" value="1"/>
</dbReference>